<reference evidence="2 3" key="1">
    <citation type="journal article" date="2009" name="Curr. Microbiol.">
        <title>Molecular cloning and expression of a novel cholinephosphotransferase involved in glycoglycerophospholipid biosynthesis of Mycoplasma fermentans.</title>
        <authorList>
            <person name="Ishida N."/>
            <person name="Irikura D."/>
            <person name="Matsuda K."/>
            <person name="Sato S."/>
            <person name="Asano K."/>
        </authorList>
    </citation>
    <scope>NUCLEOTIDE SEQUENCE [LARGE SCALE GENOMIC DNA]</scope>
    <source>
        <strain evidence="3">ATCC 19989 / NBRC 14854 / NCTC 10117 / PG18</strain>
    </source>
</reference>
<accession>C4XG75</accession>
<name>C4XG75_MYCFP</name>
<keyword evidence="3" id="KW-1185">Reference proteome</keyword>
<dbReference type="SUPFAM" id="SSF46689">
    <property type="entry name" value="Homeodomain-like"/>
    <property type="match status" value="1"/>
</dbReference>
<protein>
    <recommendedName>
        <fullName evidence="4">Helix-turn-helix domain-containing protein</fullName>
    </recommendedName>
</protein>
<dbReference type="InterPro" id="IPR009057">
    <property type="entry name" value="Homeodomain-like_sf"/>
</dbReference>
<dbReference type="AlphaFoldDB" id="C4XG75"/>
<organism evidence="2 3">
    <name type="scientific">Mycoplasmopsis fermentans (strain ATCC 19989 / NBRC 14854 / NCTC 10117 / PG18)</name>
    <name type="common">Mycoplasma fermentans</name>
    <dbReference type="NCBI Taxonomy" id="496833"/>
    <lineage>
        <taxon>Bacteria</taxon>
        <taxon>Bacillati</taxon>
        <taxon>Mycoplasmatota</taxon>
        <taxon>Mycoplasmoidales</taxon>
        <taxon>Metamycoplasmataceae</taxon>
        <taxon>Mycoplasmopsis</taxon>
    </lineage>
</organism>
<sequence length="162" mass="19142">MEKVEWTPNSGLFGKGFIFMQFKFKKVKRNKWNRDIKGYLKLKLDQKIKIIELYFQEFSILEISKIMENSYSACYSVIEKYKKFGYNSFAMEKKKGRKSKINLDAQKATNFKINIENKIENKDLLIKQLKEENKILKLENAIAKKVSALVQLKDSLTKKNPK</sequence>
<evidence type="ECO:0000313" key="2">
    <source>
        <dbReference type="EMBL" id="BAH70147.1"/>
    </source>
</evidence>
<dbReference type="HOGENOM" id="CLU_150617_0_0_14"/>
<feature type="coiled-coil region" evidence="1">
    <location>
        <begin position="112"/>
        <end position="146"/>
    </location>
</feature>
<evidence type="ECO:0000313" key="3">
    <source>
        <dbReference type="Proteomes" id="UP000006810"/>
    </source>
</evidence>
<evidence type="ECO:0008006" key="4">
    <source>
        <dbReference type="Google" id="ProtNLM"/>
    </source>
</evidence>
<gene>
    <name evidence="2" type="ordered locus">MBIO_0882</name>
</gene>
<dbReference type="EMBL" id="AP009608">
    <property type="protein sequence ID" value="BAH70147.1"/>
    <property type="molecule type" value="Genomic_DNA"/>
</dbReference>
<evidence type="ECO:0000256" key="1">
    <source>
        <dbReference type="SAM" id="Coils"/>
    </source>
</evidence>
<dbReference type="PATRIC" id="fig|496833.3.peg.477"/>
<proteinExistence type="predicted"/>
<keyword evidence="1" id="KW-0175">Coiled coil</keyword>
<dbReference type="Proteomes" id="UP000006810">
    <property type="component" value="Chromosome"/>
</dbReference>
<dbReference type="KEGG" id="mfp:MBIO_0882"/>